<evidence type="ECO:0000256" key="1">
    <source>
        <dbReference type="ARBA" id="ARBA00007884"/>
    </source>
</evidence>
<accession>A0A2S7UYS9</accession>
<dbReference type="Proteomes" id="UP000239007">
    <property type="component" value="Unassembled WGS sequence"/>
</dbReference>
<proteinExistence type="inferred from homology"/>
<reference evidence="3 4" key="1">
    <citation type="submission" date="2016-12" db="EMBL/GenBank/DDBJ databases">
        <title>Diversity of luminous bacteria.</title>
        <authorList>
            <person name="Yoshizawa S."/>
            <person name="Kogure K."/>
        </authorList>
    </citation>
    <scope>NUCLEOTIDE SEQUENCE [LARGE SCALE GENOMIC DNA]</scope>
    <source>
        <strain evidence="3 4">SA4-48</strain>
    </source>
</reference>
<gene>
    <name evidence="3" type="ORF">BTO11_04250</name>
</gene>
<protein>
    <recommendedName>
        <fullName evidence="2">NADH:ubiquinone oxidoreductase intermediate-associated protein 30 domain-containing protein</fullName>
    </recommendedName>
</protein>
<organism evidence="3 4">
    <name type="scientific">Psychrosphaera saromensis</name>
    <dbReference type="NCBI Taxonomy" id="716813"/>
    <lineage>
        <taxon>Bacteria</taxon>
        <taxon>Pseudomonadati</taxon>
        <taxon>Pseudomonadota</taxon>
        <taxon>Gammaproteobacteria</taxon>
        <taxon>Alteromonadales</taxon>
        <taxon>Pseudoalteromonadaceae</taxon>
        <taxon>Psychrosphaera</taxon>
    </lineage>
</organism>
<dbReference type="SUPFAM" id="SSF49785">
    <property type="entry name" value="Galactose-binding domain-like"/>
    <property type="match status" value="1"/>
</dbReference>
<keyword evidence="4" id="KW-1185">Reference proteome</keyword>
<dbReference type="PANTHER" id="PTHR13194:SF19">
    <property type="entry name" value="NAD(P)-BINDING ROSSMANN-FOLD SUPERFAMILY PROTEIN"/>
    <property type="match status" value="1"/>
</dbReference>
<dbReference type="AlphaFoldDB" id="A0A2S7UYS9"/>
<evidence type="ECO:0000259" key="2">
    <source>
        <dbReference type="Pfam" id="PF08547"/>
    </source>
</evidence>
<dbReference type="PANTHER" id="PTHR13194">
    <property type="entry name" value="COMPLEX I INTERMEDIATE-ASSOCIATED PROTEIN 30"/>
    <property type="match status" value="1"/>
</dbReference>
<evidence type="ECO:0000313" key="3">
    <source>
        <dbReference type="EMBL" id="PQJ55154.1"/>
    </source>
</evidence>
<dbReference type="EMBL" id="MSCH01000003">
    <property type="protein sequence ID" value="PQJ55154.1"/>
    <property type="molecule type" value="Genomic_DNA"/>
</dbReference>
<dbReference type="InterPro" id="IPR013857">
    <property type="entry name" value="NADH-UbQ_OxRdtase-assoc_prot30"/>
</dbReference>
<dbReference type="Pfam" id="PF08547">
    <property type="entry name" value="CIA30"/>
    <property type="match status" value="1"/>
</dbReference>
<comment type="similarity">
    <text evidence="1">Belongs to the CIA30 family.</text>
</comment>
<dbReference type="OrthoDB" id="442188at2"/>
<evidence type="ECO:0000313" key="4">
    <source>
        <dbReference type="Proteomes" id="UP000239007"/>
    </source>
</evidence>
<dbReference type="InterPro" id="IPR039131">
    <property type="entry name" value="NDUFAF1"/>
</dbReference>
<feature type="domain" description="NADH:ubiquinone oxidoreductase intermediate-associated protein 30" evidence="2">
    <location>
        <begin position="6"/>
        <end position="166"/>
    </location>
</feature>
<sequence>MVGINDYTGSEELANWRITNDSVMGGKSQGEIILAQDRVLFTGEISLENNGGFTSTFHPVTSLEPGIDTISIDVQGDGHIYQLRLVTIVDGYRLSYKQDFATSLNERQQITFKLSDFQAYFRGRNIDNAPELTSENIVEVGFLLNFTKLIIHPKKNHKPKTFSLSIFKISFD</sequence>
<dbReference type="InterPro" id="IPR008979">
    <property type="entry name" value="Galactose-bd-like_sf"/>
</dbReference>
<comment type="caution">
    <text evidence="3">The sequence shown here is derived from an EMBL/GenBank/DDBJ whole genome shotgun (WGS) entry which is preliminary data.</text>
</comment>
<name>A0A2S7UYS9_9GAMM</name>